<dbReference type="GeneID" id="59337715"/>
<feature type="region of interest" description="Disordered" evidence="2">
    <location>
        <begin position="54"/>
        <end position="82"/>
    </location>
</feature>
<dbReference type="Proteomes" id="UP000593566">
    <property type="component" value="Unassembled WGS sequence"/>
</dbReference>
<dbReference type="RefSeq" id="XP_037155007.1">
    <property type="nucleotide sequence ID" value="XM_037300181.1"/>
</dbReference>
<feature type="compositionally biased region" description="Basic and acidic residues" evidence="2">
    <location>
        <begin position="15"/>
        <end position="26"/>
    </location>
</feature>
<organism evidence="3 4">
    <name type="scientific">Letharia lupina</name>
    <dbReference type="NCBI Taxonomy" id="560253"/>
    <lineage>
        <taxon>Eukaryota</taxon>
        <taxon>Fungi</taxon>
        <taxon>Dikarya</taxon>
        <taxon>Ascomycota</taxon>
        <taxon>Pezizomycotina</taxon>
        <taxon>Lecanoromycetes</taxon>
        <taxon>OSLEUM clade</taxon>
        <taxon>Lecanoromycetidae</taxon>
        <taxon>Lecanorales</taxon>
        <taxon>Lecanorineae</taxon>
        <taxon>Parmeliaceae</taxon>
        <taxon>Letharia</taxon>
    </lineage>
</organism>
<dbReference type="GO" id="GO:0016491">
    <property type="term" value="F:oxidoreductase activity"/>
    <property type="evidence" value="ECO:0007669"/>
    <property type="project" value="UniProtKB-KW"/>
</dbReference>
<sequence>MSSMRNATQRRNHRERGQPLEREARLGILEKHKDYSLRSKNHNENKKRLKILRQKAAERNPDEFSYGMLSRQSRKGQKLADRQNPVLGQDVVKLSKTQDAAYVTTMLQKTKRARARLEQEFVLSEDQGAEVLGASSSQETGSHTVFVDSREEQTQYKAAGEFAFPPGSATRKPGYSSMNEEEDDSDGMPLMYSPKEAPKSGRAAERQELALKQDKLLRKQHRKEQNARRSKLAALTARERDLIKAENELDLQRAKMSNSVGGTTKAGVKWKIEGRTFVVSGGASGLGRATVRQLVDRDGYVAILDMNEESGQALVQELGSSSTRFFQADVSDTESIAAAVKGTKSWVQQTGKEIGGIIAAAGVSTPAKIIDRHGDPFDIKSFDFVMNINVRGSIDLVRQLLPHMIKVEPEALDGERGVVLLVSSSAAFDGQPGQVSYAASKGALASLTLPLTRDLAKYGIRVVTIAPSLFDSGMTALMSDKVRASLTRVMEFPLRPGKPDEFARIVREGIENSMLNGVVIRLDGGMRMPSKM</sequence>
<dbReference type="GO" id="GO:0006364">
    <property type="term" value="P:rRNA processing"/>
    <property type="evidence" value="ECO:0007669"/>
    <property type="project" value="InterPro"/>
</dbReference>
<dbReference type="InterPro" id="IPR036291">
    <property type="entry name" value="NAD(P)-bd_dom_sf"/>
</dbReference>
<gene>
    <name evidence="3" type="ORF">HO133_009320</name>
</gene>
<dbReference type="GO" id="GO:0032040">
    <property type="term" value="C:small-subunit processome"/>
    <property type="evidence" value="ECO:0007669"/>
    <property type="project" value="InterPro"/>
</dbReference>
<reference evidence="3 4" key="1">
    <citation type="journal article" date="2020" name="Genomics">
        <title>Complete, high-quality genomes from long-read metagenomic sequencing of two wolf lichen thalli reveals enigmatic genome architecture.</title>
        <authorList>
            <person name="McKenzie S.K."/>
            <person name="Walston R.F."/>
            <person name="Allen J.L."/>
        </authorList>
    </citation>
    <scope>NUCLEOTIDE SEQUENCE [LARGE SCALE GENOMIC DNA]</scope>
    <source>
        <strain evidence="3">WasteWater1</strain>
    </source>
</reference>
<feature type="region of interest" description="Disordered" evidence="2">
    <location>
        <begin position="1"/>
        <end position="26"/>
    </location>
</feature>
<dbReference type="Pfam" id="PF00106">
    <property type="entry name" value="adh_short"/>
    <property type="match status" value="1"/>
</dbReference>
<dbReference type="SUPFAM" id="SSF51735">
    <property type="entry name" value="NAD(P)-binding Rossmann-fold domains"/>
    <property type="match status" value="1"/>
</dbReference>
<keyword evidence="1" id="KW-0560">Oxidoreductase</keyword>
<dbReference type="Pfam" id="PF03998">
    <property type="entry name" value="Utp11"/>
    <property type="match status" value="1"/>
</dbReference>
<dbReference type="PANTHER" id="PTHR43658:SF8">
    <property type="entry name" value="17-BETA-HYDROXYSTEROID DEHYDROGENASE 14-RELATED"/>
    <property type="match status" value="1"/>
</dbReference>
<dbReference type="AlphaFoldDB" id="A0A8H6CMW0"/>
<evidence type="ECO:0000313" key="3">
    <source>
        <dbReference type="EMBL" id="KAF6226454.1"/>
    </source>
</evidence>
<dbReference type="PANTHER" id="PTHR43658">
    <property type="entry name" value="SHORT-CHAIN DEHYDROGENASE/REDUCTASE"/>
    <property type="match status" value="1"/>
</dbReference>
<accession>A0A8H6CMW0</accession>
<proteinExistence type="predicted"/>
<comment type="caution">
    <text evidence="3">The sequence shown here is derived from an EMBL/GenBank/DDBJ whole genome shotgun (WGS) entry which is preliminary data.</text>
</comment>
<keyword evidence="4" id="KW-1185">Reference proteome</keyword>
<dbReference type="InterPro" id="IPR007144">
    <property type="entry name" value="SSU_processome_Utp11"/>
</dbReference>
<dbReference type="PRINTS" id="PR00081">
    <property type="entry name" value="GDHRDH"/>
</dbReference>
<protein>
    <recommendedName>
        <fullName evidence="5">U3 small nucleolar RNA-associated protein 11</fullName>
    </recommendedName>
</protein>
<feature type="region of interest" description="Disordered" evidence="2">
    <location>
        <begin position="163"/>
        <end position="204"/>
    </location>
</feature>
<dbReference type="Gene3D" id="3.40.50.720">
    <property type="entry name" value="NAD(P)-binding Rossmann-like Domain"/>
    <property type="match status" value="1"/>
</dbReference>
<evidence type="ECO:0000256" key="2">
    <source>
        <dbReference type="SAM" id="MobiDB-lite"/>
    </source>
</evidence>
<evidence type="ECO:0000256" key="1">
    <source>
        <dbReference type="ARBA" id="ARBA00023002"/>
    </source>
</evidence>
<evidence type="ECO:0000313" key="4">
    <source>
        <dbReference type="Proteomes" id="UP000593566"/>
    </source>
</evidence>
<dbReference type="InterPro" id="IPR002347">
    <property type="entry name" value="SDR_fam"/>
</dbReference>
<name>A0A8H6CMW0_9LECA</name>
<dbReference type="EMBL" id="JACCJB010000006">
    <property type="protein sequence ID" value="KAF6226454.1"/>
    <property type="molecule type" value="Genomic_DNA"/>
</dbReference>
<evidence type="ECO:0008006" key="5">
    <source>
        <dbReference type="Google" id="ProtNLM"/>
    </source>
</evidence>